<accession>A0A2T3ARH2</accession>
<protein>
    <submittedName>
        <fullName evidence="1">Uncharacterized protein</fullName>
    </submittedName>
</protein>
<sequence length="186" mass="20360">GIPFSAFFPPQASFALPQPTFAQPMPAALFPQGWGGLPNPATAPLRNGGFPGIHLRNHTGGVGLPPGYDYAFPREHTKIHVFKTGPTPPWQQTLWSWDGTNHVKLLVPCTTTVKELMQNLGCTNGDANKNKLHEIQEAGNGRWVKGITISGGDKDRVKKQIAEFGWDKSRTGAPGERPVVWLWCTK</sequence>
<proteinExistence type="predicted"/>
<feature type="non-terminal residue" evidence="1">
    <location>
        <position position="186"/>
    </location>
</feature>
<organism evidence="1 2">
    <name type="scientific">Amorphotheca resinae ATCC 22711</name>
    <dbReference type="NCBI Taxonomy" id="857342"/>
    <lineage>
        <taxon>Eukaryota</taxon>
        <taxon>Fungi</taxon>
        <taxon>Dikarya</taxon>
        <taxon>Ascomycota</taxon>
        <taxon>Pezizomycotina</taxon>
        <taxon>Leotiomycetes</taxon>
        <taxon>Helotiales</taxon>
        <taxon>Amorphothecaceae</taxon>
        <taxon>Amorphotheca</taxon>
    </lineage>
</organism>
<dbReference type="OrthoDB" id="10057496at2759"/>
<name>A0A2T3ARH2_AMORE</name>
<evidence type="ECO:0000313" key="1">
    <source>
        <dbReference type="EMBL" id="PSS08954.1"/>
    </source>
</evidence>
<reference evidence="1 2" key="1">
    <citation type="journal article" date="2018" name="New Phytol.">
        <title>Comparative genomics and transcriptomics depict ericoid mycorrhizal fungi as versatile saprotrophs and plant mutualists.</title>
        <authorList>
            <person name="Martino E."/>
            <person name="Morin E."/>
            <person name="Grelet G.A."/>
            <person name="Kuo A."/>
            <person name="Kohler A."/>
            <person name="Daghino S."/>
            <person name="Barry K.W."/>
            <person name="Cichocki N."/>
            <person name="Clum A."/>
            <person name="Dockter R.B."/>
            <person name="Hainaut M."/>
            <person name="Kuo R.C."/>
            <person name="LaButti K."/>
            <person name="Lindahl B.D."/>
            <person name="Lindquist E.A."/>
            <person name="Lipzen A."/>
            <person name="Khouja H.R."/>
            <person name="Magnuson J."/>
            <person name="Murat C."/>
            <person name="Ohm R.A."/>
            <person name="Singer S.W."/>
            <person name="Spatafora J.W."/>
            <person name="Wang M."/>
            <person name="Veneault-Fourrey C."/>
            <person name="Henrissat B."/>
            <person name="Grigoriev I.V."/>
            <person name="Martin F.M."/>
            <person name="Perotto S."/>
        </authorList>
    </citation>
    <scope>NUCLEOTIDE SEQUENCE [LARGE SCALE GENOMIC DNA]</scope>
    <source>
        <strain evidence="1 2">ATCC 22711</strain>
    </source>
</reference>
<feature type="non-terminal residue" evidence="1">
    <location>
        <position position="1"/>
    </location>
</feature>
<evidence type="ECO:0000313" key="2">
    <source>
        <dbReference type="Proteomes" id="UP000241818"/>
    </source>
</evidence>
<gene>
    <name evidence="1" type="ORF">M430DRAFT_73453</name>
</gene>
<keyword evidence="2" id="KW-1185">Reference proteome</keyword>
<dbReference type="GeneID" id="36577616"/>
<dbReference type="Proteomes" id="UP000241818">
    <property type="component" value="Unassembled WGS sequence"/>
</dbReference>
<dbReference type="AlphaFoldDB" id="A0A2T3ARH2"/>
<dbReference type="RefSeq" id="XP_024717252.1">
    <property type="nucleotide sequence ID" value="XM_024869535.1"/>
</dbReference>
<dbReference type="InParanoid" id="A0A2T3ARH2"/>
<dbReference type="EMBL" id="KZ679017">
    <property type="protein sequence ID" value="PSS08954.1"/>
    <property type="molecule type" value="Genomic_DNA"/>
</dbReference>
<dbReference type="STRING" id="857342.A0A2T3ARH2"/>